<evidence type="ECO:0000313" key="2">
    <source>
        <dbReference type="EMBL" id="KAH7296184.1"/>
    </source>
</evidence>
<organism evidence="2 3">
    <name type="scientific">Ceratopteris richardii</name>
    <name type="common">Triangle waterfern</name>
    <dbReference type="NCBI Taxonomy" id="49495"/>
    <lineage>
        <taxon>Eukaryota</taxon>
        <taxon>Viridiplantae</taxon>
        <taxon>Streptophyta</taxon>
        <taxon>Embryophyta</taxon>
        <taxon>Tracheophyta</taxon>
        <taxon>Polypodiopsida</taxon>
        <taxon>Polypodiidae</taxon>
        <taxon>Polypodiales</taxon>
        <taxon>Pteridineae</taxon>
        <taxon>Pteridaceae</taxon>
        <taxon>Parkerioideae</taxon>
        <taxon>Ceratopteris</taxon>
    </lineage>
</organism>
<name>A0A8T2RK41_CERRI</name>
<feature type="region of interest" description="Disordered" evidence="1">
    <location>
        <begin position="86"/>
        <end position="119"/>
    </location>
</feature>
<feature type="compositionally biased region" description="Basic and acidic residues" evidence="1">
    <location>
        <begin position="96"/>
        <end position="105"/>
    </location>
</feature>
<sequence length="187" mass="20450">MIWHKLGTFSVARAIRGETSSHLSLLDLFVAPASLGSEMALSLTHHSGGTPFCQSLHARVNPSASLHLRSRKPFLQAGSLNVSCVASSQEDTSQESTDREKDGTTDGRTSTGLPKPRIDDLSVKKRGSERAGFLSMLFKDLAGNLAPREKGDIRDVVLMSLSFAVYVYISQKLVCAYCIWQSMNRSF</sequence>
<dbReference type="Proteomes" id="UP000825935">
    <property type="component" value="Chromosome 26"/>
</dbReference>
<reference evidence="2" key="1">
    <citation type="submission" date="2021-08" db="EMBL/GenBank/DDBJ databases">
        <title>WGS assembly of Ceratopteris richardii.</title>
        <authorList>
            <person name="Marchant D.B."/>
            <person name="Chen G."/>
            <person name="Jenkins J."/>
            <person name="Shu S."/>
            <person name="Leebens-Mack J."/>
            <person name="Grimwood J."/>
            <person name="Schmutz J."/>
            <person name="Soltis P."/>
            <person name="Soltis D."/>
            <person name="Chen Z.-H."/>
        </authorList>
    </citation>
    <scope>NUCLEOTIDE SEQUENCE</scope>
    <source>
        <strain evidence="2">Whitten #5841</strain>
        <tissue evidence="2">Leaf</tissue>
    </source>
</reference>
<accession>A0A8T2RK41</accession>
<protein>
    <submittedName>
        <fullName evidence="2">Uncharacterized protein</fullName>
    </submittedName>
</protein>
<comment type="caution">
    <text evidence="2">The sequence shown here is derived from an EMBL/GenBank/DDBJ whole genome shotgun (WGS) entry which is preliminary data.</text>
</comment>
<evidence type="ECO:0000313" key="3">
    <source>
        <dbReference type="Proteomes" id="UP000825935"/>
    </source>
</evidence>
<dbReference type="OrthoDB" id="1938779at2759"/>
<gene>
    <name evidence="2" type="ORF">KP509_26G012300</name>
</gene>
<dbReference type="AlphaFoldDB" id="A0A8T2RK41"/>
<keyword evidence="3" id="KW-1185">Reference proteome</keyword>
<dbReference type="EMBL" id="CM035431">
    <property type="protein sequence ID" value="KAH7296184.1"/>
    <property type="molecule type" value="Genomic_DNA"/>
</dbReference>
<feature type="compositionally biased region" description="Polar residues" evidence="1">
    <location>
        <begin position="86"/>
        <end position="95"/>
    </location>
</feature>
<proteinExistence type="predicted"/>
<evidence type="ECO:0000256" key="1">
    <source>
        <dbReference type="SAM" id="MobiDB-lite"/>
    </source>
</evidence>